<name>A0A120HUK1_9CAUD</name>
<dbReference type="EMBL" id="KT591076">
    <property type="protein sequence ID" value="AMB17279.1"/>
    <property type="molecule type" value="Genomic_DNA"/>
</dbReference>
<sequence length="25" mass="2721">MNLSKATRVDCTNIITALTAALEDR</sequence>
<protein>
    <submittedName>
        <fullName evidence="1">Uncharacterized protein</fullName>
    </submittedName>
</protein>
<accession>A0A120HUK1</accession>
<reference evidence="1 2" key="1">
    <citation type="submission" date="2015-08" db="EMBL/GenBank/DDBJ databases">
        <authorList>
            <person name="Adams C.A."/>
            <person name="Ardeshna N.S."/>
            <person name="Badithe A.V."/>
            <person name="Badrani J.H."/>
            <person name="Birkholz E.A."/>
            <person name="Butler M."/>
            <person name="Chu A."/>
            <person name="Farmer C.N."/>
            <person name="Frischer G.M."/>
            <person name="Hsieh L.Y."/>
            <person name="Jackson K.B."/>
            <person name="Kagy D.N."/>
            <person name="Kendall J.C."/>
            <person name="Lin C.Y."/>
            <person name="Morgan M.N."/>
            <person name="Nachnani R."/>
            <person name="Nadeau S.M."/>
            <person name="Parikh M."/>
            <person name="Perez M.V."/>
            <person name="Peters C.E."/>
            <person name="Pogliano J."/>
            <person name="Popescu N.I."/>
            <person name="Shiao R."/>
            <person name="Song C.L."/>
            <person name="Ting J.M."/>
            <person name="Udani D.R."/>
            <person name="Waller L.B."/>
            <person name="Wang A.Y."/>
            <person name="Wu C.E."/>
            <person name="Yang A.B."/>
            <person name="Yao J."/>
            <person name="Zhang B.H."/>
            <person name="Anders K.R."/>
            <person name="Bradley K.W."/>
            <person name="Asai D.J."/>
            <person name="Bowman C.A."/>
            <person name="Russell D.A."/>
            <person name="Pope W.H."/>
            <person name="Jacobs-Sera D."/>
            <person name="Hendrix R.W."/>
            <person name="Hatfull G.F."/>
        </authorList>
    </citation>
    <scope>NUCLEOTIDE SEQUENCE [LARGE SCALE GENOMIC DNA]</scope>
</reference>
<evidence type="ECO:0000313" key="2">
    <source>
        <dbReference type="Proteomes" id="UP000224265"/>
    </source>
</evidence>
<dbReference type="Proteomes" id="UP000224265">
    <property type="component" value="Segment"/>
</dbReference>
<gene>
    <name evidence="1" type="ORF">SEA_WEISS13_65</name>
</gene>
<organism evidence="1 2">
    <name type="scientific">Mycobacterium phage Weiss13</name>
    <dbReference type="NCBI Taxonomy" id="1784843"/>
    <lineage>
        <taxon>Viruses</taxon>
        <taxon>Duplodnaviria</taxon>
        <taxon>Heunggongvirae</taxon>
        <taxon>Uroviricota</taxon>
        <taxon>Caudoviricetes</taxon>
        <taxon>Papyrusvirus</taxon>
        <taxon>Papyrusvirus send513</taxon>
    </lineage>
</organism>
<proteinExistence type="predicted"/>
<evidence type="ECO:0000313" key="1">
    <source>
        <dbReference type="EMBL" id="AMB17279.1"/>
    </source>
</evidence>